<dbReference type="GO" id="GO:0016485">
    <property type="term" value="P:protein processing"/>
    <property type="evidence" value="ECO:0007669"/>
    <property type="project" value="TreeGrafter"/>
</dbReference>
<gene>
    <name evidence="2" type="ORF">ANCCAN_24135</name>
</gene>
<organism evidence="2 3">
    <name type="scientific">Ancylostoma caninum</name>
    <name type="common">Dog hookworm</name>
    <dbReference type="NCBI Taxonomy" id="29170"/>
    <lineage>
        <taxon>Eukaryota</taxon>
        <taxon>Metazoa</taxon>
        <taxon>Ecdysozoa</taxon>
        <taxon>Nematoda</taxon>
        <taxon>Chromadorea</taxon>
        <taxon>Rhabditida</taxon>
        <taxon>Rhabditina</taxon>
        <taxon>Rhabditomorpha</taxon>
        <taxon>Strongyloidea</taxon>
        <taxon>Ancylostomatidae</taxon>
        <taxon>Ancylostomatinae</taxon>
        <taxon>Ancylostoma</taxon>
    </lineage>
</organism>
<dbReference type="EMBL" id="JOJR01001661">
    <property type="protein sequence ID" value="RCN30100.1"/>
    <property type="molecule type" value="Genomic_DNA"/>
</dbReference>
<dbReference type="PROSITE" id="PS51885">
    <property type="entry name" value="NEPRILYSIN"/>
    <property type="match status" value="1"/>
</dbReference>
<dbReference type="Gene3D" id="3.40.390.10">
    <property type="entry name" value="Collagenase (Catalytic Domain)"/>
    <property type="match status" value="1"/>
</dbReference>
<dbReference type="GO" id="GO:0004222">
    <property type="term" value="F:metalloendopeptidase activity"/>
    <property type="evidence" value="ECO:0007669"/>
    <property type="project" value="InterPro"/>
</dbReference>
<dbReference type="OrthoDB" id="6475849at2759"/>
<dbReference type="Pfam" id="PF01431">
    <property type="entry name" value="Peptidase_M13"/>
    <property type="match status" value="1"/>
</dbReference>
<feature type="domain" description="Peptidase M13 C-terminal" evidence="1">
    <location>
        <begin position="103"/>
        <end position="320"/>
    </location>
</feature>
<dbReference type="STRING" id="29170.A0A368FGV4"/>
<dbReference type="GO" id="GO:0005886">
    <property type="term" value="C:plasma membrane"/>
    <property type="evidence" value="ECO:0007669"/>
    <property type="project" value="TreeGrafter"/>
</dbReference>
<dbReference type="Proteomes" id="UP000252519">
    <property type="component" value="Unassembled WGS sequence"/>
</dbReference>
<dbReference type="PRINTS" id="PR00786">
    <property type="entry name" value="NEPRILYSIN"/>
</dbReference>
<dbReference type="InterPro" id="IPR000718">
    <property type="entry name" value="Peptidase_M13"/>
</dbReference>
<dbReference type="InterPro" id="IPR018497">
    <property type="entry name" value="Peptidase_M13_C"/>
</dbReference>
<dbReference type="SUPFAM" id="SSF55486">
    <property type="entry name" value="Metalloproteases ('zincins'), catalytic domain"/>
    <property type="match status" value="1"/>
</dbReference>
<evidence type="ECO:0000313" key="3">
    <source>
        <dbReference type="Proteomes" id="UP000252519"/>
    </source>
</evidence>
<dbReference type="PANTHER" id="PTHR11733:SF188">
    <property type="entry name" value="NEPRILYSIN"/>
    <property type="match status" value="1"/>
</dbReference>
<evidence type="ECO:0000313" key="2">
    <source>
        <dbReference type="EMBL" id="RCN30100.1"/>
    </source>
</evidence>
<dbReference type="Gene3D" id="1.10.1380.10">
    <property type="entry name" value="Neutral endopeptidase , domain2"/>
    <property type="match status" value="1"/>
</dbReference>
<keyword evidence="3" id="KW-1185">Reference proteome</keyword>
<reference evidence="2 3" key="1">
    <citation type="submission" date="2014-10" db="EMBL/GenBank/DDBJ databases">
        <title>Draft genome of the hookworm Ancylostoma caninum.</title>
        <authorList>
            <person name="Mitreva M."/>
        </authorList>
    </citation>
    <scope>NUCLEOTIDE SEQUENCE [LARGE SCALE GENOMIC DNA]</scope>
    <source>
        <strain evidence="2 3">Baltimore</strain>
    </source>
</reference>
<dbReference type="InterPro" id="IPR024079">
    <property type="entry name" value="MetalloPept_cat_dom_sf"/>
</dbReference>
<dbReference type="PANTHER" id="PTHR11733">
    <property type="entry name" value="ZINC METALLOPROTEASE FAMILY M13 NEPRILYSIN-RELATED"/>
    <property type="match status" value="1"/>
</dbReference>
<protein>
    <submittedName>
        <fullName evidence="2">Peptidase family M13</fullName>
    </submittedName>
</protein>
<dbReference type="InterPro" id="IPR042089">
    <property type="entry name" value="Peptidase_M13_dom_2"/>
</dbReference>
<dbReference type="CDD" id="cd08662">
    <property type="entry name" value="M13"/>
    <property type="match status" value="1"/>
</dbReference>
<evidence type="ECO:0000259" key="1">
    <source>
        <dbReference type="Pfam" id="PF01431"/>
    </source>
</evidence>
<accession>A0A368FGV4</accession>
<comment type="caution">
    <text evidence="2">The sequence shown here is derived from an EMBL/GenBank/DDBJ whole genome shotgun (WGS) entry which is preliminary data.</text>
</comment>
<name>A0A368FGV4_ANCCA</name>
<sequence length="326" mass="37417">MMSGLKWMTAESKRAARLKAEGMVKNYLWPKALFGDFKDTKKLDDYHEKDYGGIINLYNQDYKLNYYKMRNMMIKGFANRESLRLMKENPDRANFVMSPAYVNAWYQPERNSITFPYAYLNPPFYNIKYPQAYNYGGQGGTGGHEIVHGFDDEGVQFGPDGSLSKCQWHECGWMTSKSKDGFRDMAQCVVTQYNTQCCPEKSGNILCANGATTQGENIADLGGQQASYKAYQEYIKGKGREEKRLPGLERYTPNQIFWITYGFGWCRTQTEENLIKQILTDPHSPSVCRVNQVVQDIPAFGKDFGCRLGQNMYPAPEQRCSVWVQE</sequence>
<dbReference type="AlphaFoldDB" id="A0A368FGV4"/>
<proteinExistence type="predicted"/>